<accession>A0A9E7EYJ7</accession>
<feature type="region of interest" description="Disordered" evidence="1">
    <location>
        <begin position="226"/>
        <end position="294"/>
    </location>
</feature>
<evidence type="ECO:0000313" key="2">
    <source>
        <dbReference type="EMBL" id="URD84387.1"/>
    </source>
</evidence>
<dbReference type="EMBL" id="CP097503">
    <property type="protein sequence ID" value="URD84387.1"/>
    <property type="molecule type" value="Genomic_DNA"/>
</dbReference>
<reference evidence="2" key="1">
    <citation type="submission" date="2022-05" db="EMBL/GenBank/DDBJ databases">
        <title>The Musa troglodytarum L. genome provides insights into the mechanism of non-climacteric behaviour and enrichment of carotenoids.</title>
        <authorList>
            <person name="Wang J."/>
        </authorList>
    </citation>
    <scope>NUCLEOTIDE SEQUENCE</scope>
    <source>
        <tissue evidence="2">Leaf</tissue>
    </source>
</reference>
<evidence type="ECO:0000256" key="1">
    <source>
        <dbReference type="SAM" id="MobiDB-lite"/>
    </source>
</evidence>
<keyword evidence="3" id="KW-1185">Reference proteome</keyword>
<dbReference type="PANTHER" id="PTHR31065">
    <property type="entry name" value="PLATZ TRANSCRIPTION FACTOR FAMILY PROTEIN"/>
    <property type="match status" value="1"/>
</dbReference>
<protein>
    <submittedName>
        <fullName evidence="2">PLATZ transcription factor</fullName>
    </submittedName>
</protein>
<dbReference type="PANTHER" id="PTHR31065:SF1">
    <property type="entry name" value="OS09G0116050 PROTEIN"/>
    <property type="match status" value="1"/>
</dbReference>
<proteinExistence type="predicted"/>
<dbReference type="Pfam" id="PF04640">
    <property type="entry name" value="PLATZ"/>
    <property type="match status" value="1"/>
</dbReference>
<sequence>MCSISPVVGLGRGKIGTWSLLASDFLEQVGYSSSMPGWLEAMLGEKFFNPCMIHETSKKNEKNIFCLDCCSSFCPQCLPPHRPHRLLQALHSLSLFALRHLKIQSLHSLMMFLVGLGVYVYHDVVRVDDLEKLIDCSSVQSYTTNSAKVVFLNERPPSRPFRGSGNACLSCYRPLQDPYFFCSLSCKVKELLRSEGGLWKELRECEYLPLSCELDEGQLTPDSILESASATSSASSGGGAAAAAPVAAGTEAASRRKKRTSAGSGSGRRGGDRAALPEMASRRKKGVPVRAPLF</sequence>
<feature type="compositionally biased region" description="Low complexity" evidence="1">
    <location>
        <begin position="227"/>
        <end position="252"/>
    </location>
</feature>
<dbReference type="AlphaFoldDB" id="A0A9E7EYJ7"/>
<evidence type="ECO:0000313" key="3">
    <source>
        <dbReference type="Proteomes" id="UP001055439"/>
    </source>
</evidence>
<dbReference type="Proteomes" id="UP001055439">
    <property type="component" value="Chromosome 10"/>
</dbReference>
<dbReference type="OrthoDB" id="1908108at2759"/>
<gene>
    <name evidence="2" type="ORF">MUK42_02932</name>
</gene>
<organism evidence="2 3">
    <name type="scientific">Musa troglodytarum</name>
    <name type="common">fe'i banana</name>
    <dbReference type="NCBI Taxonomy" id="320322"/>
    <lineage>
        <taxon>Eukaryota</taxon>
        <taxon>Viridiplantae</taxon>
        <taxon>Streptophyta</taxon>
        <taxon>Embryophyta</taxon>
        <taxon>Tracheophyta</taxon>
        <taxon>Spermatophyta</taxon>
        <taxon>Magnoliopsida</taxon>
        <taxon>Liliopsida</taxon>
        <taxon>Zingiberales</taxon>
        <taxon>Musaceae</taxon>
        <taxon>Musa</taxon>
    </lineage>
</organism>
<dbReference type="InterPro" id="IPR006734">
    <property type="entry name" value="PLATZ"/>
</dbReference>
<name>A0A9E7EYJ7_9LILI</name>